<gene>
    <name evidence="1" type="ORF">D5039_00160</name>
</gene>
<keyword evidence="2" id="KW-1185">Reference proteome</keyword>
<accession>A0ABT3KMV2</accession>
<dbReference type="EMBL" id="QZCW01000001">
    <property type="protein sequence ID" value="MCW5319648.1"/>
    <property type="molecule type" value="Genomic_DNA"/>
</dbReference>
<comment type="caution">
    <text evidence="1">The sequence shown here is derived from an EMBL/GenBank/DDBJ whole genome shotgun (WGS) entry which is preliminary data.</text>
</comment>
<reference evidence="2" key="1">
    <citation type="submission" date="2023-07" db="EMBL/GenBank/DDBJ databases">
        <title>Verminephrobacter genomes.</title>
        <authorList>
            <person name="Lund M.B."/>
        </authorList>
    </citation>
    <scope>NUCLEOTIDE SEQUENCE [LARGE SCALE GENOMIC DNA]</scope>
    <source>
        <strain evidence="2">AtM5-05</strain>
    </source>
</reference>
<protein>
    <submittedName>
        <fullName evidence="1">RusA family crossover junction endodeoxyribonuclease</fullName>
    </submittedName>
</protein>
<dbReference type="Proteomes" id="UP001208935">
    <property type="component" value="Unassembled WGS sequence"/>
</dbReference>
<dbReference type="InterPro" id="IPR008822">
    <property type="entry name" value="Endonuclease_RusA-like"/>
</dbReference>
<name>A0ABT3KMV2_9BURK</name>
<dbReference type="Gene3D" id="3.30.1330.70">
    <property type="entry name" value="Holliday junction resolvase RusA"/>
    <property type="match status" value="1"/>
</dbReference>
<dbReference type="RefSeq" id="WP_265280649.1">
    <property type="nucleotide sequence ID" value="NZ_QZCW01000001.1"/>
</dbReference>
<dbReference type="SUPFAM" id="SSF103084">
    <property type="entry name" value="Holliday junction resolvase RusA"/>
    <property type="match status" value="1"/>
</dbReference>
<dbReference type="InterPro" id="IPR036614">
    <property type="entry name" value="RusA-like_sf"/>
</dbReference>
<organism evidence="1 2">
    <name type="scientific">Verminephrobacter aporrectodeae subsp. tuberculatae</name>
    <dbReference type="NCBI Taxonomy" id="1110392"/>
    <lineage>
        <taxon>Bacteria</taxon>
        <taxon>Pseudomonadati</taxon>
        <taxon>Pseudomonadota</taxon>
        <taxon>Betaproteobacteria</taxon>
        <taxon>Burkholderiales</taxon>
        <taxon>Comamonadaceae</taxon>
        <taxon>Verminephrobacter</taxon>
    </lineage>
</organism>
<proteinExistence type="predicted"/>
<evidence type="ECO:0000313" key="1">
    <source>
        <dbReference type="EMBL" id="MCW5319648.1"/>
    </source>
</evidence>
<dbReference type="Pfam" id="PF05866">
    <property type="entry name" value="RusA"/>
    <property type="match status" value="1"/>
</dbReference>
<sequence>MDDEITTFTVPGEPVAKGRARAFVRNGHIALITPTRTARYENLVRLAAQQAMGARTPVEGAVALTVHAFLAIPSSWSQKRQRLAAMGFLVPTKRPDLDNILKAIKDGATGVTWRDDAQVVDVRASKRYGTPRVEVQVRLVA</sequence>
<evidence type="ECO:0000313" key="2">
    <source>
        <dbReference type="Proteomes" id="UP001208935"/>
    </source>
</evidence>